<dbReference type="EMBL" id="CM023481">
    <property type="protein sequence ID" value="KAH6946070.1"/>
    <property type="molecule type" value="Genomic_DNA"/>
</dbReference>
<proteinExistence type="predicted"/>
<comment type="caution">
    <text evidence="1">The sequence shown here is derived from an EMBL/GenBank/DDBJ whole genome shotgun (WGS) entry which is preliminary data.</text>
</comment>
<dbReference type="Proteomes" id="UP000821845">
    <property type="component" value="Chromosome 1"/>
</dbReference>
<keyword evidence="2" id="KW-1185">Reference proteome</keyword>
<gene>
    <name evidence="1" type="ORF">HPB50_011465</name>
</gene>
<name>A0ACB7TGB7_HYAAI</name>
<organism evidence="1 2">
    <name type="scientific">Hyalomma asiaticum</name>
    <name type="common">Tick</name>
    <dbReference type="NCBI Taxonomy" id="266040"/>
    <lineage>
        <taxon>Eukaryota</taxon>
        <taxon>Metazoa</taxon>
        <taxon>Ecdysozoa</taxon>
        <taxon>Arthropoda</taxon>
        <taxon>Chelicerata</taxon>
        <taxon>Arachnida</taxon>
        <taxon>Acari</taxon>
        <taxon>Parasitiformes</taxon>
        <taxon>Ixodida</taxon>
        <taxon>Ixodoidea</taxon>
        <taxon>Ixodidae</taxon>
        <taxon>Hyalomminae</taxon>
        <taxon>Hyalomma</taxon>
    </lineage>
</organism>
<evidence type="ECO:0000313" key="2">
    <source>
        <dbReference type="Proteomes" id="UP000821845"/>
    </source>
</evidence>
<reference evidence="1" key="1">
    <citation type="submission" date="2020-05" db="EMBL/GenBank/DDBJ databases">
        <title>Large-scale comparative analyses of tick genomes elucidate their genetic diversity and vector capacities.</title>
        <authorList>
            <person name="Jia N."/>
            <person name="Wang J."/>
            <person name="Shi W."/>
            <person name="Du L."/>
            <person name="Sun Y."/>
            <person name="Zhan W."/>
            <person name="Jiang J."/>
            <person name="Wang Q."/>
            <person name="Zhang B."/>
            <person name="Ji P."/>
            <person name="Sakyi L.B."/>
            <person name="Cui X."/>
            <person name="Yuan T."/>
            <person name="Jiang B."/>
            <person name="Yang W."/>
            <person name="Lam T.T.-Y."/>
            <person name="Chang Q."/>
            <person name="Ding S."/>
            <person name="Wang X."/>
            <person name="Zhu J."/>
            <person name="Ruan X."/>
            <person name="Zhao L."/>
            <person name="Wei J."/>
            <person name="Que T."/>
            <person name="Du C."/>
            <person name="Cheng J."/>
            <person name="Dai P."/>
            <person name="Han X."/>
            <person name="Huang E."/>
            <person name="Gao Y."/>
            <person name="Liu J."/>
            <person name="Shao H."/>
            <person name="Ye R."/>
            <person name="Li L."/>
            <person name="Wei W."/>
            <person name="Wang X."/>
            <person name="Wang C."/>
            <person name="Yang T."/>
            <person name="Huo Q."/>
            <person name="Li W."/>
            <person name="Guo W."/>
            <person name="Chen H."/>
            <person name="Zhou L."/>
            <person name="Ni X."/>
            <person name="Tian J."/>
            <person name="Zhou Y."/>
            <person name="Sheng Y."/>
            <person name="Liu T."/>
            <person name="Pan Y."/>
            <person name="Xia L."/>
            <person name="Li J."/>
            <person name="Zhao F."/>
            <person name="Cao W."/>
        </authorList>
    </citation>
    <scope>NUCLEOTIDE SEQUENCE</scope>
    <source>
        <strain evidence="1">Hyas-2018</strain>
    </source>
</reference>
<protein>
    <submittedName>
        <fullName evidence="1">Uncharacterized protein</fullName>
    </submittedName>
</protein>
<sequence length="367" mass="39612">MSGSRGFVAFGDVVIPEEVADVLNKGPKYSYEPTVSAHDLLALNRSVSNKAGQEAQERCLLEGVEALKKTVNPKVTKVARDPTKRVVSFFEENNLRLLQADKTGGFFVLKEEDFSRKAEQAIAKNFVRVKPSATRIKSRAAAMCKDLELTKLASTSVLRGQRVGSRNDDSRGGSSDEDPINLLPPDDRIEHTLSRNARAMDAPSSADNTMQHDDSSDSDESTTGSDSSGSISLSSRMLTSPQPATLCDPSGPVKHHHKRDDAPLEGDDCEGYAATVTGAGDTDHFISDDDSTTNFDSYDDTTDPTPITMGTQGDTLDSNTQVVFPAEGDCEVDKMVDGSDNAEPLKEIRQPMLAQVERSLGSCFAKS</sequence>
<evidence type="ECO:0000313" key="1">
    <source>
        <dbReference type="EMBL" id="KAH6946070.1"/>
    </source>
</evidence>
<accession>A0ACB7TGB7</accession>